<dbReference type="InterPro" id="IPR003960">
    <property type="entry name" value="ATPase_AAA_CS"/>
</dbReference>
<dbReference type="SMART" id="SM00382">
    <property type="entry name" value="AAA"/>
    <property type="match status" value="1"/>
</dbReference>
<evidence type="ECO:0000256" key="5">
    <source>
        <dbReference type="ARBA" id="ARBA00022840"/>
    </source>
</evidence>
<dbReference type="Pfam" id="PF09262">
    <property type="entry name" value="PEX-1N"/>
    <property type="match status" value="1"/>
</dbReference>
<dbReference type="PROSITE" id="PS00674">
    <property type="entry name" value="AAA"/>
    <property type="match status" value="1"/>
</dbReference>
<dbReference type="AlphaFoldDB" id="A0AAD9IJY9"/>
<dbReference type="SUPFAM" id="SSF52540">
    <property type="entry name" value="P-loop containing nucleoside triphosphate hydrolases"/>
    <property type="match status" value="2"/>
</dbReference>
<feature type="compositionally biased region" description="Low complexity" evidence="9">
    <location>
        <begin position="502"/>
        <end position="518"/>
    </location>
</feature>
<dbReference type="EMBL" id="JASFZW010000006">
    <property type="protein sequence ID" value="KAK2077572.1"/>
    <property type="molecule type" value="Genomic_DNA"/>
</dbReference>
<reference evidence="11" key="1">
    <citation type="submission" date="2021-01" db="EMBL/GenBank/DDBJ databases">
        <authorList>
            <person name="Eckstrom K.M.E."/>
        </authorList>
    </citation>
    <scope>NUCLEOTIDE SEQUENCE</scope>
    <source>
        <strain evidence="11">UVCC 0001</strain>
    </source>
</reference>
<dbReference type="Pfam" id="PF00004">
    <property type="entry name" value="AAA"/>
    <property type="match status" value="1"/>
</dbReference>
<dbReference type="PANTHER" id="PTHR23077">
    <property type="entry name" value="AAA-FAMILY ATPASE"/>
    <property type="match status" value="1"/>
</dbReference>
<dbReference type="InterPro" id="IPR003959">
    <property type="entry name" value="ATPase_AAA_core"/>
</dbReference>
<dbReference type="GO" id="GO:0005829">
    <property type="term" value="C:cytosol"/>
    <property type="evidence" value="ECO:0007669"/>
    <property type="project" value="TreeGrafter"/>
</dbReference>
<keyword evidence="4" id="KW-0378">Hydrolase</keyword>
<evidence type="ECO:0000313" key="12">
    <source>
        <dbReference type="Proteomes" id="UP001255856"/>
    </source>
</evidence>
<keyword evidence="5" id="KW-0067">ATP-binding</keyword>
<evidence type="ECO:0000313" key="11">
    <source>
        <dbReference type="EMBL" id="KAK2077572.1"/>
    </source>
</evidence>
<feature type="domain" description="AAA+ ATPase" evidence="10">
    <location>
        <begin position="599"/>
        <end position="735"/>
    </location>
</feature>
<organism evidence="11 12">
    <name type="scientific">Prototheca wickerhamii</name>
    <dbReference type="NCBI Taxonomy" id="3111"/>
    <lineage>
        <taxon>Eukaryota</taxon>
        <taxon>Viridiplantae</taxon>
        <taxon>Chlorophyta</taxon>
        <taxon>core chlorophytes</taxon>
        <taxon>Trebouxiophyceae</taxon>
        <taxon>Chlorellales</taxon>
        <taxon>Chlorellaceae</taxon>
        <taxon>Prototheca</taxon>
    </lineage>
</organism>
<dbReference type="GO" id="GO:0005524">
    <property type="term" value="F:ATP binding"/>
    <property type="evidence" value="ECO:0007669"/>
    <property type="project" value="UniProtKB-KW"/>
</dbReference>
<keyword evidence="3" id="KW-0547">Nucleotide-binding</keyword>
<comment type="similarity">
    <text evidence="2">Belongs to the AAA ATPase family.</text>
</comment>
<dbReference type="GO" id="GO:0005778">
    <property type="term" value="C:peroxisomal membrane"/>
    <property type="evidence" value="ECO:0007669"/>
    <property type="project" value="TreeGrafter"/>
</dbReference>
<dbReference type="Gene3D" id="1.10.8.60">
    <property type="match status" value="2"/>
</dbReference>
<accession>A0AAD9IJY9</accession>
<keyword evidence="12" id="KW-1185">Reference proteome</keyword>
<proteinExistence type="inferred from homology"/>
<feature type="region of interest" description="Disordered" evidence="9">
    <location>
        <begin position="502"/>
        <end position="526"/>
    </location>
</feature>
<dbReference type="Proteomes" id="UP001255856">
    <property type="component" value="Unassembled WGS sequence"/>
</dbReference>
<dbReference type="GO" id="GO:0016887">
    <property type="term" value="F:ATP hydrolysis activity"/>
    <property type="evidence" value="ECO:0007669"/>
    <property type="project" value="InterPro"/>
</dbReference>
<feature type="compositionally biased region" description="Polar residues" evidence="9">
    <location>
        <begin position="246"/>
        <end position="256"/>
    </location>
</feature>
<dbReference type="InterPro" id="IPR015342">
    <property type="entry name" value="PEX1-N_C-lobe"/>
</dbReference>
<comment type="subcellular location">
    <subcellularLocation>
        <location evidence="1">Membrane</location>
    </subcellularLocation>
</comment>
<dbReference type="InterPro" id="IPR029067">
    <property type="entry name" value="CDC48_domain_2-like_sf"/>
</dbReference>
<sequence length="859" mass="88815">MFSGQGGEGRGCAVSITRDRHNWGKDAVAVAWGGEASEAGKVGVPSGLALALGLHAGDKVDVVPAPSSSLPVAESISVEPANADDWEVVELNAGYLEEHALSQVAIVSVQQPLPFWIHGQLAMLKVVASVPADAPVLRLQAGSEMFVAPRLRSLGTPVRPAAGRETGPCPWSEEFELAVDDAVPLGHIRLSTSDGDRRGLSQFSHARVSLSAAARAENGGAGSPQDAAAASSDTAVMASAFATPDTEPTISASQADTPAPADPQSWLRPTATKVLSLPGADGRGRPRSGGAVLTAQRGAGAAELVDFVAARLAASPATLTHTVRVACGSPDALRLLRRGVAEALARCPSLLAAAQQAPGAPAAAAEVADLLDALARPSPEEWGLAAGSSDADAGARPRSGRWAPIAVLATARDATALAPSLKAPGRLDTAVELPAPGVEDRAAILAGELERRGVGAGEAELRELARRAEGYDSADLATLADRALHVALRRALRARVAAGRGRGVRLAPTPSSSSLAAAEPQKKTPKQRLVTRVTLADLEEALRGLTPAAYWGAGAPAKSARTAGWEDVGGMDEVREALHESLELPIRHAGILAAAPLRLRTGVLLYGPPGCGKTHVVSCAVAAAGVRCITVRGPELLNKYIGASEAAVRDVFARATAAAPSVLFFDEFDAIAPQRGHDNTGVTDRVVNQLLTELDGVEGLRGVCVVAATSRPDLIDAALLRPGRLDRLVFCDFPTPRERGKILRALARSMPLADDVDLDLLGREADHATGADLGALLSEAQLAAAHEALERAEGAGQRAQITVGQAHLAAALAAARPSVPAKERSRFEAIYARFQEGRDGNLGEEPLSPRDKGKRQTLA</sequence>
<evidence type="ECO:0000256" key="2">
    <source>
        <dbReference type="ARBA" id="ARBA00006914"/>
    </source>
</evidence>
<evidence type="ECO:0000256" key="8">
    <source>
        <dbReference type="ARBA" id="ARBA00034532"/>
    </source>
</evidence>
<evidence type="ECO:0000259" key="10">
    <source>
        <dbReference type="SMART" id="SM00382"/>
    </source>
</evidence>
<evidence type="ECO:0000256" key="4">
    <source>
        <dbReference type="ARBA" id="ARBA00022801"/>
    </source>
</evidence>
<gene>
    <name evidence="11" type="ORF">QBZ16_004417</name>
</gene>
<evidence type="ECO:0000256" key="6">
    <source>
        <dbReference type="ARBA" id="ARBA00023136"/>
    </source>
</evidence>
<evidence type="ECO:0000256" key="3">
    <source>
        <dbReference type="ARBA" id="ARBA00022741"/>
    </source>
</evidence>
<keyword evidence="6" id="KW-0472">Membrane</keyword>
<dbReference type="SUPFAM" id="SSF54585">
    <property type="entry name" value="Cdc48 domain 2-like"/>
    <property type="match status" value="1"/>
</dbReference>
<dbReference type="InterPro" id="IPR027417">
    <property type="entry name" value="P-loop_NTPase"/>
</dbReference>
<dbReference type="InterPro" id="IPR003593">
    <property type="entry name" value="AAA+_ATPase"/>
</dbReference>
<feature type="region of interest" description="Disordered" evidence="9">
    <location>
        <begin position="838"/>
        <end position="859"/>
    </location>
</feature>
<dbReference type="GO" id="GO:0016558">
    <property type="term" value="P:protein import into peroxisome matrix"/>
    <property type="evidence" value="ECO:0007669"/>
    <property type="project" value="TreeGrafter"/>
</dbReference>
<comment type="caution">
    <text evidence="11">The sequence shown here is derived from an EMBL/GenBank/DDBJ whole genome shotgun (WGS) entry which is preliminary data.</text>
</comment>
<protein>
    <recommendedName>
        <fullName evidence="8">Peroxisomal ATPase PEX1</fullName>
    </recommendedName>
    <alternativeName>
        <fullName evidence="7">Peroxin-1</fullName>
    </alternativeName>
</protein>
<feature type="region of interest" description="Disordered" evidence="9">
    <location>
        <begin position="245"/>
        <end position="266"/>
    </location>
</feature>
<dbReference type="Gene3D" id="3.10.330.10">
    <property type="match status" value="1"/>
</dbReference>
<dbReference type="InterPro" id="IPR050168">
    <property type="entry name" value="AAA_ATPase_domain"/>
</dbReference>
<evidence type="ECO:0000256" key="7">
    <source>
        <dbReference type="ARBA" id="ARBA00032509"/>
    </source>
</evidence>
<dbReference type="PANTHER" id="PTHR23077:SF12">
    <property type="entry name" value="PEROXISOMAL ATPASE PEX1"/>
    <property type="match status" value="1"/>
</dbReference>
<evidence type="ECO:0000256" key="1">
    <source>
        <dbReference type="ARBA" id="ARBA00004370"/>
    </source>
</evidence>
<dbReference type="FunFam" id="3.40.50.300:FF:000149">
    <property type="entry name" value="Nuclear valosin-containing protein-like"/>
    <property type="match status" value="1"/>
</dbReference>
<evidence type="ECO:0000256" key="9">
    <source>
        <dbReference type="SAM" id="MobiDB-lite"/>
    </source>
</evidence>
<name>A0AAD9IJY9_PROWI</name>
<dbReference type="Gene3D" id="3.40.50.300">
    <property type="entry name" value="P-loop containing nucleotide triphosphate hydrolases"/>
    <property type="match status" value="2"/>
</dbReference>
<feature type="compositionally biased region" description="Basic and acidic residues" evidence="9">
    <location>
        <begin position="838"/>
        <end position="851"/>
    </location>
</feature>